<evidence type="ECO:0000256" key="1">
    <source>
        <dbReference type="ARBA" id="ARBA00022649"/>
    </source>
</evidence>
<evidence type="ECO:0000313" key="3">
    <source>
        <dbReference type="Proteomes" id="UP000214603"/>
    </source>
</evidence>
<dbReference type="RefSeq" id="WP_088603898.1">
    <property type="nucleotide sequence ID" value="NZ_NJIH01000007.1"/>
</dbReference>
<reference evidence="3" key="1">
    <citation type="submission" date="2017-06" db="EMBL/GenBank/DDBJ databases">
        <title>Herbaspirillum phytohormonus sp. nov., isolated from the root nodule of Robinia pseudoacacia in lead-zinc mine.</title>
        <authorList>
            <person name="Fan M."/>
            <person name="Lin Y."/>
        </authorList>
    </citation>
    <scope>NUCLEOTIDE SEQUENCE [LARGE SCALE GENOMIC DNA]</scope>
    <source>
        <strain evidence="3">SC-089</strain>
    </source>
</reference>
<dbReference type="Pfam" id="PF05016">
    <property type="entry name" value="ParE_toxin"/>
    <property type="match status" value="1"/>
</dbReference>
<evidence type="ECO:0000313" key="2">
    <source>
        <dbReference type="EMBL" id="OWT59168.1"/>
    </source>
</evidence>
<gene>
    <name evidence="2" type="ORF">CEY11_13380</name>
</gene>
<dbReference type="OrthoDB" id="9814952at2"/>
<dbReference type="Proteomes" id="UP000214603">
    <property type="component" value="Unassembled WGS sequence"/>
</dbReference>
<keyword evidence="3" id="KW-1185">Reference proteome</keyword>
<dbReference type="InterPro" id="IPR035093">
    <property type="entry name" value="RelE/ParE_toxin_dom_sf"/>
</dbReference>
<dbReference type="Gene3D" id="3.30.2310.20">
    <property type="entry name" value="RelE-like"/>
    <property type="match status" value="1"/>
</dbReference>
<protein>
    <submittedName>
        <fullName evidence="2">Plasmid stabilization protein</fullName>
    </submittedName>
</protein>
<name>A0A225MDB4_9BURK</name>
<dbReference type="AlphaFoldDB" id="A0A225MDB4"/>
<comment type="caution">
    <text evidence="2">The sequence shown here is derived from an EMBL/GenBank/DDBJ whole genome shotgun (WGS) entry which is preliminary data.</text>
</comment>
<sequence>MSYAVRFAPQALAQLDAIETYIAHAGSPRTAARYVDAIVAYCESLTTFPQRGIPRDDLLPGLRITNYRHNAVIAFMIEPDIEAVSIIGVFYGGQDYESVLPDLSGE</sequence>
<accession>A0A225MDB4</accession>
<proteinExistence type="predicted"/>
<dbReference type="InterPro" id="IPR007712">
    <property type="entry name" value="RelE/ParE_toxin"/>
</dbReference>
<organism evidence="2 3">
    <name type="scientific">Candidimonas nitroreducens</name>
    <dbReference type="NCBI Taxonomy" id="683354"/>
    <lineage>
        <taxon>Bacteria</taxon>
        <taxon>Pseudomonadati</taxon>
        <taxon>Pseudomonadota</taxon>
        <taxon>Betaproteobacteria</taxon>
        <taxon>Burkholderiales</taxon>
        <taxon>Alcaligenaceae</taxon>
        <taxon>Candidimonas</taxon>
    </lineage>
</organism>
<dbReference type="EMBL" id="NJIH01000007">
    <property type="protein sequence ID" value="OWT59168.1"/>
    <property type="molecule type" value="Genomic_DNA"/>
</dbReference>
<keyword evidence="1" id="KW-1277">Toxin-antitoxin system</keyword>